<evidence type="ECO:0000313" key="1">
    <source>
        <dbReference type="EMBL" id="KKK91044.1"/>
    </source>
</evidence>
<feature type="non-terminal residue" evidence="1">
    <location>
        <position position="1"/>
    </location>
</feature>
<organism evidence="1">
    <name type="scientific">marine sediment metagenome</name>
    <dbReference type="NCBI Taxonomy" id="412755"/>
    <lineage>
        <taxon>unclassified sequences</taxon>
        <taxon>metagenomes</taxon>
        <taxon>ecological metagenomes</taxon>
    </lineage>
</organism>
<protein>
    <submittedName>
        <fullName evidence="1">Uncharacterized protein</fullName>
    </submittedName>
</protein>
<comment type="caution">
    <text evidence="1">The sequence shown here is derived from an EMBL/GenBank/DDBJ whole genome shotgun (WGS) entry which is preliminary data.</text>
</comment>
<name>A0A0F9BKB2_9ZZZZ</name>
<reference evidence="1" key="1">
    <citation type="journal article" date="2015" name="Nature">
        <title>Complex archaea that bridge the gap between prokaryotes and eukaryotes.</title>
        <authorList>
            <person name="Spang A."/>
            <person name="Saw J.H."/>
            <person name="Jorgensen S.L."/>
            <person name="Zaremba-Niedzwiedzka K."/>
            <person name="Martijn J."/>
            <person name="Lind A.E."/>
            <person name="van Eijk R."/>
            <person name="Schleper C."/>
            <person name="Guy L."/>
            <person name="Ettema T.J."/>
        </authorList>
    </citation>
    <scope>NUCLEOTIDE SEQUENCE</scope>
</reference>
<gene>
    <name evidence="1" type="ORF">LCGC14_2716930</name>
</gene>
<proteinExistence type="predicted"/>
<dbReference type="AlphaFoldDB" id="A0A0F9BKB2"/>
<dbReference type="EMBL" id="LAZR01048827">
    <property type="protein sequence ID" value="KKK91044.1"/>
    <property type="molecule type" value="Genomic_DNA"/>
</dbReference>
<sequence>AYYLAAVGTDHRAVMLARVPQIEAMLAEQVIEQKRADDEDAAQAKLVVFLAGDEVQSAIGLSDAELKAVRND</sequence>
<accession>A0A0F9BKB2</accession>